<proteinExistence type="predicted"/>
<gene>
    <name evidence="1" type="ORF">LTR09_001078</name>
</gene>
<organism evidence="1 2">
    <name type="scientific">Extremus antarcticus</name>
    <dbReference type="NCBI Taxonomy" id="702011"/>
    <lineage>
        <taxon>Eukaryota</taxon>
        <taxon>Fungi</taxon>
        <taxon>Dikarya</taxon>
        <taxon>Ascomycota</taxon>
        <taxon>Pezizomycotina</taxon>
        <taxon>Dothideomycetes</taxon>
        <taxon>Dothideomycetidae</taxon>
        <taxon>Mycosphaerellales</taxon>
        <taxon>Extremaceae</taxon>
        <taxon>Extremus</taxon>
    </lineage>
</organism>
<keyword evidence="2" id="KW-1185">Reference proteome</keyword>
<sequence>MGRLAAGRGNGASYASLPGQTGSRGAYAAHGDNDIALHYSDGKMLIGDSDPTFNETLRAAFTAFRGRIVDMALAKALWTVVADAELSDELSCQKFSTYGAVWEQGLCLNLYQNFPDTTACDADPTDRCDYKVMAKDKHDALAGEFSFDTKTYMSQTVDCAELGGTAGRPDLTAICQPGEFKVPVCWFSVKALKGTFDGGISDDGPQTFHLIAQAF</sequence>
<protein>
    <submittedName>
        <fullName evidence="1">Uncharacterized protein</fullName>
    </submittedName>
</protein>
<name>A0AAJ0GI33_9PEZI</name>
<evidence type="ECO:0000313" key="2">
    <source>
        <dbReference type="Proteomes" id="UP001271007"/>
    </source>
</evidence>
<dbReference type="EMBL" id="JAWDJX010000002">
    <property type="protein sequence ID" value="KAK3058001.1"/>
    <property type="molecule type" value="Genomic_DNA"/>
</dbReference>
<dbReference type="Proteomes" id="UP001271007">
    <property type="component" value="Unassembled WGS sequence"/>
</dbReference>
<accession>A0AAJ0GI33</accession>
<comment type="caution">
    <text evidence="1">The sequence shown here is derived from an EMBL/GenBank/DDBJ whole genome shotgun (WGS) entry which is preliminary data.</text>
</comment>
<evidence type="ECO:0000313" key="1">
    <source>
        <dbReference type="EMBL" id="KAK3058001.1"/>
    </source>
</evidence>
<reference evidence="1" key="1">
    <citation type="submission" date="2023-04" db="EMBL/GenBank/DDBJ databases">
        <title>Black Yeasts Isolated from many extreme environments.</title>
        <authorList>
            <person name="Coleine C."/>
            <person name="Stajich J.E."/>
            <person name="Selbmann L."/>
        </authorList>
    </citation>
    <scope>NUCLEOTIDE SEQUENCE</scope>
    <source>
        <strain evidence="1">CCFEE 5312</strain>
    </source>
</reference>
<dbReference type="AlphaFoldDB" id="A0AAJ0GI33"/>